<dbReference type="GeneID" id="24442008"/>
<gene>
    <name evidence="1" type="ORF">TTHERM_001246669</name>
</gene>
<proteinExistence type="predicted"/>
<organism evidence="1 2">
    <name type="scientific">Tetrahymena thermophila (strain SB210)</name>
    <dbReference type="NCBI Taxonomy" id="312017"/>
    <lineage>
        <taxon>Eukaryota</taxon>
        <taxon>Sar</taxon>
        <taxon>Alveolata</taxon>
        <taxon>Ciliophora</taxon>
        <taxon>Intramacronucleata</taxon>
        <taxon>Oligohymenophorea</taxon>
        <taxon>Hymenostomatida</taxon>
        <taxon>Tetrahymenina</taxon>
        <taxon>Tetrahymenidae</taxon>
        <taxon>Tetrahymena</taxon>
    </lineage>
</organism>
<evidence type="ECO:0000313" key="2">
    <source>
        <dbReference type="Proteomes" id="UP000009168"/>
    </source>
</evidence>
<evidence type="ECO:0000313" key="1">
    <source>
        <dbReference type="EMBL" id="EWS76145.1"/>
    </source>
</evidence>
<accession>W7X9Q7</accession>
<keyword evidence="2" id="KW-1185">Reference proteome</keyword>
<dbReference type="EMBL" id="GG662836">
    <property type="protein sequence ID" value="EWS76145.1"/>
    <property type="molecule type" value="Genomic_DNA"/>
</dbReference>
<dbReference type="RefSeq" id="XP_012651319.1">
    <property type="nucleotide sequence ID" value="XM_012795865.1"/>
</dbReference>
<sequence length="55" mass="6790">MQQLIIFNHIRFIVLNQPLFNQQDDIVLHLLSYRQTDIYIFIHQLPQQNSYEQNF</sequence>
<name>W7X9Q7_TETTS</name>
<dbReference type="KEGG" id="tet:TTHERM_001246669"/>
<dbReference type="Proteomes" id="UP000009168">
    <property type="component" value="Unassembled WGS sequence"/>
</dbReference>
<reference evidence="2" key="1">
    <citation type="journal article" date="2006" name="PLoS Biol.">
        <title>Macronuclear genome sequence of the ciliate Tetrahymena thermophila, a model eukaryote.</title>
        <authorList>
            <person name="Eisen J.A."/>
            <person name="Coyne R.S."/>
            <person name="Wu M."/>
            <person name="Wu D."/>
            <person name="Thiagarajan M."/>
            <person name="Wortman J.R."/>
            <person name="Badger J.H."/>
            <person name="Ren Q."/>
            <person name="Amedeo P."/>
            <person name="Jones K.M."/>
            <person name="Tallon L.J."/>
            <person name="Delcher A.L."/>
            <person name="Salzberg S.L."/>
            <person name="Silva J.C."/>
            <person name="Haas B.J."/>
            <person name="Majoros W.H."/>
            <person name="Farzad M."/>
            <person name="Carlton J.M."/>
            <person name="Smith R.K. Jr."/>
            <person name="Garg J."/>
            <person name="Pearlman R.E."/>
            <person name="Karrer K.M."/>
            <person name="Sun L."/>
            <person name="Manning G."/>
            <person name="Elde N.C."/>
            <person name="Turkewitz A.P."/>
            <person name="Asai D.J."/>
            <person name="Wilkes D.E."/>
            <person name="Wang Y."/>
            <person name="Cai H."/>
            <person name="Collins K."/>
            <person name="Stewart B.A."/>
            <person name="Lee S.R."/>
            <person name="Wilamowska K."/>
            <person name="Weinberg Z."/>
            <person name="Ruzzo W.L."/>
            <person name="Wloga D."/>
            <person name="Gaertig J."/>
            <person name="Frankel J."/>
            <person name="Tsao C.-C."/>
            <person name="Gorovsky M.A."/>
            <person name="Keeling P.J."/>
            <person name="Waller R.F."/>
            <person name="Patron N.J."/>
            <person name="Cherry J.M."/>
            <person name="Stover N.A."/>
            <person name="Krieger C.J."/>
            <person name="del Toro C."/>
            <person name="Ryder H.F."/>
            <person name="Williamson S.C."/>
            <person name="Barbeau R.A."/>
            <person name="Hamilton E.P."/>
            <person name="Orias E."/>
        </authorList>
    </citation>
    <scope>NUCLEOTIDE SEQUENCE [LARGE SCALE GENOMIC DNA]</scope>
    <source>
        <strain evidence="2">SB210</strain>
    </source>
</reference>
<dbReference type="InParanoid" id="W7X9Q7"/>
<protein>
    <submittedName>
        <fullName evidence="1">Uncharacterized protein</fullName>
    </submittedName>
</protein>
<dbReference type="AlphaFoldDB" id="W7X9Q7"/>